<dbReference type="Proteomes" id="UP000644441">
    <property type="component" value="Unassembled WGS sequence"/>
</dbReference>
<organism evidence="2 3">
    <name type="scientific">Alloalcanivorax venustensis ISO4</name>
    <dbReference type="NCBI Taxonomy" id="1177184"/>
    <lineage>
        <taxon>Bacteria</taxon>
        <taxon>Pseudomonadati</taxon>
        <taxon>Pseudomonadota</taxon>
        <taxon>Gammaproteobacteria</taxon>
        <taxon>Oceanospirillales</taxon>
        <taxon>Alcanivoracaceae</taxon>
        <taxon>Alloalcanivorax</taxon>
    </lineage>
</organism>
<dbReference type="InterPro" id="IPR012660">
    <property type="entry name" value="YiiD_C"/>
</dbReference>
<dbReference type="SUPFAM" id="SSF54637">
    <property type="entry name" value="Thioesterase/thiol ester dehydrase-isomerase"/>
    <property type="match status" value="1"/>
</dbReference>
<feature type="domain" description="Thioesterase putative" evidence="1">
    <location>
        <begin position="5"/>
        <end position="154"/>
    </location>
</feature>
<sequence length="161" mass="17156">MSDLDALADRVRAAIPLTTHLDFRFTAFDGERLTLTAPLAPNHNDKGTFFAGSQAALLTLAGWACTTLMADSVAANAAVGEGEASVDVVAVESSLQFRAPLHGDIEIRAWADDGESGRFHQRLKRRGKASLAILARATDAQGVVVSEYQGLYLARNNTDNA</sequence>
<reference evidence="2 3" key="1">
    <citation type="submission" date="2012-09" db="EMBL/GenBank/DDBJ databases">
        <title>Genome Sequence of alkane-degrading Bacterium Alcanivorax venustensis ISO4.</title>
        <authorList>
            <person name="Lai Q."/>
            <person name="Shao Z."/>
        </authorList>
    </citation>
    <scope>NUCLEOTIDE SEQUENCE [LARGE SCALE GENOMIC DNA]</scope>
    <source>
        <strain evidence="2 3">ISO4</strain>
    </source>
</reference>
<dbReference type="RefSeq" id="WP_142950149.1">
    <property type="nucleotide sequence ID" value="NZ_ARXR01000021.1"/>
</dbReference>
<protein>
    <recommendedName>
        <fullName evidence="1">Thioesterase putative domain-containing protein</fullName>
    </recommendedName>
</protein>
<evidence type="ECO:0000259" key="1">
    <source>
        <dbReference type="Pfam" id="PF09500"/>
    </source>
</evidence>
<accession>A0ABS0AHY2</accession>
<name>A0ABS0AHY2_9GAMM</name>
<keyword evidence="3" id="KW-1185">Reference proteome</keyword>
<proteinExistence type="predicted"/>
<evidence type="ECO:0000313" key="3">
    <source>
        <dbReference type="Proteomes" id="UP000644441"/>
    </source>
</evidence>
<dbReference type="EMBL" id="ARXR01000021">
    <property type="protein sequence ID" value="MBF5053743.1"/>
    <property type="molecule type" value="Genomic_DNA"/>
</dbReference>
<dbReference type="Pfam" id="PF09500">
    <property type="entry name" value="YiiD_C"/>
    <property type="match status" value="1"/>
</dbReference>
<gene>
    <name evidence="2" type="ORF">ISO4_02345</name>
</gene>
<dbReference type="Gene3D" id="3.10.129.10">
    <property type="entry name" value="Hotdog Thioesterase"/>
    <property type="match status" value="1"/>
</dbReference>
<evidence type="ECO:0000313" key="2">
    <source>
        <dbReference type="EMBL" id="MBF5053743.1"/>
    </source>
</evidence>
<comment type="caution">
    <text evidence="2">The sequence shown here is derived from an EMBL/GenBank/DDBJ whole genome shotgun (WGS) entry which is preliminary data.</text>
</comment>
<dbReference type="InterPro" id="IPR029069">
    <property type="entry name" value="HotDog_dom_sf"/>
</dbReference>